<name>A0A699Q2W4_TANCI</name>
<dbReference type="AlphaFoldDB" id="A0A699Q2W4"/>
<gene>
    <name evidence="1" type="ORF">Tci_828618</name>
</gene>
<proteinExistence type="predicted"/>
<protein>
    <submittedName>
        <fullName evidence="1">Uncharacterized protein</fullName>
    </submittedName>
</protein>
<sequence length="59" mass="6747">ETKLLKKAVAQVARRDLRIQAREKHIKNLEALLEAEADMKDIAEAKNVELVKELESLHV</sequence>
<evidence type="ECO:0000313" key="1">
    <source>
        <dbReference type="EMBL" id="GFC56648.1"/>
    </source>
</evidence>
<reference evidence="1" key="1">
    <citation type="journal article" date="2019" name="Sci. Rep.">
        <title>Draft genome of Tanacetum cinerariifolium, the natural source of mosquito coil.</title>
        <authorList>
            <person name="Yamashiro T."/>
            <person name="Shiraishi A."/>
            <person name="Satake H."/>
            <person name="Nakayama K."/>
        </authorList>
    </citation>
    <scope>NUCLEOTIDE SEQUENCE</scope>
</reference>
<accession>A0A699Q2W4</accession>
<organism evidence="1">
    <name type="scientific">Tanacetum cinerariifolium</name>
    <name type="common">Dalmatian daisy</name>
    <name type="synonym">Chrysanthemum cinerariifolium</name>
    <dbReference type="NCBI Taxonomy" id="118510"/>
    <lineage>
        <taxon>Eukaryota</taxon>
        <taxon>Viridiplantae</taxon>
        <taxon>Streptophyta</taxon>
        <taxon>Embryophyta</taxon>
        <taxon>Tracheophyta</taxon>
        <taxon>Spermatophyta</taxon>
        <taxon>Magnoliopsida</taxon>
        <taxon>eudicotyledons</taxon>
        <taxon>Gunneridae</taxon>
        <taxon>Pentapetalae</taxon>
        <taxon>asterids</taxon>
        <taxon>campanulids</taxon>
        <taxon>Asterales</taxon>
        <taxon>Asteraceae</taxon>
        <taxon>Asteroideae</taxon>
        <taxon>Anthemideae</taxon>
        <taxon>Anthemidinae</taxon>
        <taxon>Tanacetum</taxon>
    </lineage>
</organism>
<feature type="non-terminal residue" evidence="1">
    <location>
        <position position="1"/>
    </location>
</feature>
<comment type="caution">
    <text evidence="1">The sequence shown here is derived from an EMBL/GenBank/DDBJ whole genome shotgun (WGS) entry which is preliminary data.</text>
</comment>
<dbReference type="EMBL" id="BKCJ010970340">
    <property type="protein sequence ID" value="GFC56648.1"/>
    <property type="molecule type" value="Genomic_DNA"/>
</dbReference>